<dbReference type="Proteomes" id="UP000295361">
    <property type="component" value="Unassembled WGS sequence"/>
</dbReference>
<organism evidence="4 5">
    <name type="scientific">Roseateles toxinivorans</name>
    <dbReference type="NCBI Taxonomy" id="270368"/>
    <lineage>
        <taxon>Bacteria</taxon>
        <taxon>Pseudomonadati</taxon>
        <taxon>Pseudomonadota</taxon>
        <taxon>Betaproteobacteria</taxon>
        <taxon>Burkholderiales</taxon>
        <taxon>Sphaerotilaceae</taxon>
        <taxon>Roseateles</taxon>
    </lineage>
</organism>
<proteinExistence type="predicted"/>
<keyword evidence="1 4" id="KW-0808">Transferase</keyword>
<sequence length="261" mass="28554">MLFNTDLAQDLLQAAETAGLNASAPPQQEMLDGWLIRLSPGKAKRSRCVNALAQGKLPLDEVLARCTQAFERAGLPLVVRITPFTQPADLDQQLAALGWEFFDDTRVMLKANLGDLGKVTWPEGCVLHTVGHAEYAQAVGILRGSSQSAIEAHAERMQQSPVPYVGMLLKRGDELLACGQFVREGELVGLYDIFTVPEQRGQGLGRSLCTQLLRLAREQGARSAYLQVSADNDGARSVYLRMGFVDGYGYHYRTPDLAGVY</sequence>
<gene>
    <name evidence="4" type="ORF">DES47_102223</name>
</gene>
<dbReference type="PANTHER" id="PTHR43420:SF44">
    <property type="entry name" value="ACETYLTRANSFERASE YPEA"/>
    <property type="match status" value="1"/>
</dbReference>
<dbReference type="PROSITE" id="PS51186">
    <property type="entry name" value="GNAT"/>
    <property type="match status" value="1"/>
</dbReference>
<dbReference type="InParanoid" id="A0A4R6QQU2"/>
<dbReference type="Pfam" id="PF00583">
    <property type="entry name" value="Acetyltransf_1"/>
    <property type="match status" value="1"/>
</dbReference>
<dbReference type="RefSeq" id="WP_133699939.1">
    <property type="nucleotide sequence ID" value="NZ_SNXS01000002.1"/>
</dbReference>
<dbReference type="CDD" id="cd04301">
    <property type="entry name" value="NAT_SF"/>
    <property type="match status" value="1"/>
</dbReference>
<keyword evidence="2" id="KW-0012">Acyltransferase</keyword>
<evidence type="ECO:0000256" key="1">
    <source>
        <dbReference type="ARBA" id="ARBA00022679"/>
    </source>
</evidence>
<accession>A0A4R6QQU2</accession>
<dbReference type="EMBL" id="SNXS01000002">
    <property type="protein sequence ID" value="TDP72478.1"/>
    <property type="molecule type" value="Genomic_DNA"/>
</dbReference>
<evidence type="ECO:0000256" key="2">
    <source>
        <dbReference type="ARBA" id="ARBA00023315"/>
    </source>
</evidence>
<dbReference type="InterPro" id="IPR000182">
    <property type="entry name" value="GNAT_dom"/>
</dbReference>
<dbReference type="SUPFAM" id="SSF55729">
    <property type="entry name" value="Acyl-CoA N-acyltransferases (Nat)"/>
    <property type="match status" value="1"/>
</dbReference>
<dbReference type="GO" id="GO:0016747">
    <property type="term" value="F:acyltransferase activity, transferring groups other than amino-acyl groups"/>
    <property type="evidence" value="ECO:0007669"/>
    <property type="project" value="InterPro"/>
</dbReference>
<dbReference type="InterPro" id="IPR050680">
    <property type="entry name" value="YpeA/RimI_acetyltransf"/>
</dbReference>
<protein>
    <submittedName>
        <fullName evidence="4">Acetyltransferase (GNAT) family protein</fullName>
    </submittedName>
</protein>
<evidence type="ECO:0000313" key="5">
    <source>
        <dbReference type="Proteomes" id="UP000295361"/>
    </source>
</evidence>
<keyword evidence="5" id="KW-1185">Reference proteome</keyword>
<name>A0A4R6QQU2_9BURK</name>
<comment type="caution">
    <text evidence="4">The sequence shown here is derived from an EMBL/GenBank/DDBJ whole genome shotgun (WGS) entry which is preliminary data.</text>
</comment>
<evidence type="ECO:0000313" key="4">
    <source>
        <dbReference type="EMBL" id="TDP72478.1"/>
    </source>
</evidence>
<feature type="domain" description="N-acetyltransferase" evidence="3">
    <location>
        <begin position="125"/>
        <end position="261"/>
    </location>
</feature>
<dbReference type="OrthoDB" id="9805924at2"/>
<dbReference type="PANTHER" id="PTHR43420">
    <property type="entry name" value="ACETYLTRANSFERASE"/>
    <property type="match status" value="1"/>
</dbReference>
<dbReference type="InterPro" id="IPR016181">
    <property type="entry name" value="Acyl_CoA_acyltransferase"/>
</dbReference>
<reference evidence="4 5" key="1">
    <citation type="submission" date="2019-03" db="EMBL/GenBank/DDBJ databases">
        <title>Genomic Encyclopedia of Type Strains, Phase IV (KMG-IV): sequencing the most valuable type-strain genomes for metagenomic binning, comparative biology and taxonomic classification.</title>
        <authorList>
            <person name="Goeker M."/>
        </authorList>
    </citation>
    <scope>NUCLEOTIDE SEQUENCE [LARGE SCALE GENOMIC DNA]</scope>
    <source>
        <strain evidence="4 5">DSM 16998</strain>
    </source>
</reference>
<dbReference type="Gene3D" id="3.40.630.30">
    <property type="match status" value="1"/>
</dbReference>
<dbReference type="AlphaFoldDB" id="A0A4R6QQU2"/>
<evidence type="ECO:0000259" key="3">
    <source>
        <dbReference type="PROSITE" id="PS51186"/>
    </source>
</evidence>